<dbReference type="Proteomes" id="UP000317422">
    <property type="component" value="Unassembled WGS sequence"/>
</dbReference>
<evidence type="ECO:0000259" key="1">
    <source>
        <dbReference type="Pfam" id="PF04738"/>
    </source>
</evidence>
<reference evidence="3 4" key="1">
    <citation type="submission" date="2019-06" db="EMBL/GenBank/DDBJ databases">
        <title>Sequencing the genomes of 1000 actinobacteria strains.</title>
        <authorList>
            <person name="Klenk H.-P."/>
        </authorList>
    </citation>
    <scope>NUCLEOTIDE SEQUENCE [LARGE SCALE GENOMIC DNA]</scope>
    <source>
        <strain evidence="3 4">DSM 45015</strain>
    </source>
</reference>
<accession>A0A543NNS9</accession>
<dbReference type="AlphaFoldDB" id="A0A543NNS9"/>
<dbReference type="OrthoDB" id="1273722at2"/>
<dbReference type="Pfam" id="PF04738">
    <property type="entry name" value="Lant_dehydr_N"/>
    <property type="match status" value="1"/>
</dbReference>
<dbReference type="NCBIfam" id="TIGR03891">
    <property type="entry name" value="thiopep_ocin"/>
    <property type="match status" value="1"/>
</dbReference>
<dbReference type="EMBL" id="VFQC01000001">
    <property type="protein sequence ID" value="TQN33508.1"/>
    <property type="molecule type" value="Genomic_DNA"/>
</dbReference>
<dbReference type="InterPro" id="IPR023809">
    <property type="entry name" value="Thiopep_bacteriocin_synth_dom"/>
</dbReference>
<feature type="domain" description="Lantibiotic dehydratase N-terminal" evidence="1">
    <location>
        <begin position="47"/>
        <end position="692"/>
    </location>
</feature>
<evidence type="ECO:0000259" key="2">
    <source>
        <dbReference type="Pfam" id="PF14028"/>
    </source>
</evidence>
<feature type="domain" description="Thiopeptide-type bacteriocin biosynthesis" evidence="2">
    <location>
        <begin position="761"/>
        <end position="1010"/>
    </location>
</feature>
<evidence type="ECO:0000313" key="4">
    <source>
        <dbReference type="Proteomes" id="UP000317422"/>
    </source>
</evidence>
<evidence type="ECO:0000313" key="3">
    <source>
        <dbReference type="EMBL" id="TQN33508.1"/>
    </source>
</evidence>
<keyword evidence="4" id="KW-1185">Reference proteome</keyword>
<dbReference type="InterPro" id="IPR006827">
    <property type="entry name" value="Lant_deHydtase_N"/>
</dbReference>
<name>A0A543NNS9_9ACTN</name>
<comment type="caution">
    <text evidence="3">The sequence shown here is derived from an EMBL/GenBank/DDBJ whole genome shotgun (WGS) entry which is preliminary data.</text>
</comment>
<organism evidence="3 4">
    <name type="scientific">Haloactinospora alba</name>
    <dbReference type="NCBI Taxonomy" id="405555"/>
    <lineage>
        <taxon>Bacteria</taxon>
        <taxon>Bacillati</taxon>
        <taxon>Actinomycetota</taxon>
        <taxon>Actinomycetes</taxon>
        <taxon>Streptosporangiales</taxon>
        <taxon>Nocardiopsidaceae</taxon>
        <taxon>Haloactinospora</taxon>
    </lineage>
</organism>
<dbReference type="Pfam" id="PF14028">
    <property type="entry name" value="Lant_dehydr_C"/>
    <property type="match status" value="1"/>
</dbReference>
<protein>
    <submittedName>
        <fullName evidence="3">Thiopeptide-type bacteriocin biosynthesis protein</fullName>
    </submittedName>
</protein>
<dbReference type="RefSeq" id="WP_141924863.1">
    <property type="nucleotide sequence ID" value="NZ_VFQC01000001.1"/>
</dbReference>
<gene>
    <name evidence="3" type="ORF">FHX37_3530</name>
</gene>
<sequence length="1023" mass="112103">MYRFVDAALLRTAAYPSTLALPPAPGPVDAPEYLEEWKVWINQVWSQPFVAEAVELASPGLARQLDSLRAGEEHLPKSVRRAAASLYRYVLRLRHRATPFGMFAGIASTEFGPRMSLRWGEEHRLTAGAEAHWLAAMIARLESCRELLMRLPVVVDSTCFVRGERLVLPCARASHESRLVPGEVSVRHTPAVRRVVASAASPVTAGDVVETLAVDYPALPAGAIEELLENLVAHGMLVTSLHPPMTKDDALGHVLDQLDAIQAHDIPSAEPHVKLLRHVQAMLAAHDEASPSQQRMLRADLGQSMRSHGSTAPLVTCDLRLDCTLTLPTTVAREAERTAGVLARLSPYPSGPPAWREYHARFLTHYGPGAMVPLRDVTDPNRGLGLPGGYRGSLHERPTRSLTRRDEQLLALAQRAACEGNREVVLTDDMVADLESHDADRPPSHIDLRFCLHASSSDALDNGDFTLVASGMAPAAGATAGRFLPLLAPHDRGRMAAAYARLPTLSESAVQAQLSSPPLHPHTDNVSRAPAVWPTVVSLSEHREDPDPALGLEDLAVTADDTGLYLVVLETGRIVEPAALTTVDFATFTHPLARFLCELPRARTAAVGPFTWGAAARLPFVPRIRYHRSILTPATWTITAEDLAPSSAAFAHWHESLRRWRERFGAPATVHLGDDDRRLRLFLDDPADASLLRTELNRTGHARIREAPEPGASEWFDDRPHEITLALATTLPPTPANTHAPTHQVAPLSPDHEHVPGVSPWACLTLHCHPQHMSEVLTRLQEAVEVWPVSPSWWFVRQSDQLHLRFHLPRPHDFASLAQQAGMWATELRQHGLAGRMRWDTDVPETGRYGQGDTLHAAYDVFIADSTAALAQIALSSTGTVHPQVLAAASLVDMAISLTGGTATGTRWFIDHPPNPATARTPRQLHHEARKLADPNDTFAALRHLPGSDRVTAAWRERRHTLGVYRDLLIPKHELGPRSVLPSLLHAHHLRALGVDEDGEKLCYQLARSAALTWAARNEGAHS</sequence>
<proteinExistence type="predicted"/>